<accession>A0AAC9FTV5</accession>
<dbReference type="SMART" id="SM00342">
    <property type="entry name" value="HTH_ARAC"/>
    <property type="match status" value="1"/>
</dbReference>
<evidence type="ECO:0000256" key="2">
    <source>
        <dbReference type="ARBA" id="ARBA00023125"/>
    </source>
</evidence>
<evidence type="ECO:0000256" key="1">
    <source>
        <dbReference type="ARBA" id="ARBA00023015"/>
    </source>
</evidence>
<dbReference type="AlphaFoldDB" id="A0AAC9FTV5"/>
<dbReference type="PROSITE" id="PS01124">
    <property type="entry name" value="HTH_ARAC_FAMILY_2"/>
    <property type="match status" value="1"/>
</dbReference>
<reference evidence="5 6" key="1">
    <citation type="submission" date="2015-09" db="EMBL/GenBank/DDBJ databases">
        <authorList>
            <person name="Xu Y."/>
            <person name="Nagy A."/>
            <person name="Liu N.T."/>
            <person name="Nou X."/>
        </authorList>
    </citation>
    <scope>NUCLEOTIDE SEQUENCE [LARGE SCALE GENOMIC DNA]</scope>
    <source>
        <strain evidence="5 6">FC1138</strain>
    </source>
</reference>
<sequence>MITGLPTHAMNTAMPASLREPAPISLRSSDGFGWQGFAATLLGIRPGTYRVPAMEAHRINVHIGAPVRANCVCDGRRYSRIQAHGDADVIPAGLPGMWTDDADCRILRIAISDAFVRGIGEQVGAPAAQIAPHLQWRDARVHHLAAALGAELEAENTSDALYAESLCTALVVRLLNSSREVAAAAADSARTLAPRIATRVIDYVEAHLHQRLTLAELAALTGLSTPHFKVLFRATLGVPVHRYVVQRRVERAKVLLLEGRRSASQIALEVGFAHQSHLTQWMQRLLGVTPREVIRAGRAGRAAAAVADTLAA</sequence>
<keyword evidence="3" id="KW-0804">Transcription</keyword>
<evidence type="ECO:0000256" key="3">
    <source>
        <dbReference type="ARBA" id="ARBA00023163"/>
    </source>
</evidence>
<dbReference type="GO" id="GO:0043565">
    <property type="term" value="F:sequence-specific DNA binding"/>
    <property type="evidence" value="ECO:0007669"/>
    <property type="project" value="InterPro"/>
</dbReference>
<dbReference type="Proteomes" id="UP000077927">
    <property type="component" value="Chromosome 2"/>
</dbReference>
<feature type="domain" description="HTH araC/xylS-type" evidence="4">
    <location>
        <begin position="198"/>
        <end position="296"/>
    </location>
</feature>
<dbReference type="PANTHER" id="PTHR46796:SF6">
    <property type="entry name" value="ARAC SUBFAMILY"/>
    <property type="match status" value="1"/>
</dbReference>
<dbReference type="Gene3D" id="1.10.10.60">
    <property type="entry name" value="Homeodomain-like"/>
    <property type="match status" value="1"/>
</dbReference>
<evidence type="ECO:0000259" key="4">
    <source>
        <dbReference type="PROSITE" id="PS01124"/>
    </source>
</evidence>
<dbReference type="SUPFAM" id="SSF46689">
    <property type="entry name" value="Homeodomain-like"/>
    <property type="match status" value="2"/>
</dbReference>
<evidence type="ECO:0000313" key="5">
    <source>
        <dbReference type="EMBL" id="ANH76634.1"/>
    </source>
</evidence>
<name>A0AAC9FTV5_9RALS</name>
<dbReference type="InterPro" id="IPR009057">
    <property type="entry name" value="Homeodomain-like_sf"/>
</dbReference>
<dbReference type="InterPro" id="IPR018060">
    <property type="entry name" value="HTH_AraC"/>
</dbReference>
<dbReference type="GO" id="GO:0003700">
    <property type="term" value="F:DNA-binding transcription factor activity"/>
    <property type="evidence" value="ECO:0007669"/>
    <property type="project" value="InterPro"/>
</dbReference>
<protein>
    <submittedName>
        <fullName evidence="5">Helix-turn-helix domain protein</fullName>
    </submittedName>
</protein>
<evidence type="ECO:0000313" key="6">
    <source>
        <dbReference type="Proteomes" id="UP000077927"/>
    </source>
</evidence>
<proteinExistence type="predicted"/>
<keyword evidence="1" id="KW-0805">Transcription regulation</keyword>
<keyword evidence="2" id="KW-0238">DNA-binding</keyword>
<dbReference type="PANTHER" id="PTHR46796">
    <property type="entry name" value="HTH-TYPE TRANSCRIPTIONAL ACTIVATOR RHAS-RELATED"/>
    <property type="match status" value="1"/>
</dbReference>
<dbReference type="EMBL" id="CP012606">
    <property type="protein sequence ID" value="ANH76634.1"/>
    <property type="molecule type" value="Genomic_DNA"/>
</dbReference>
<gene>
    <name evidence="5" type="ORF">ACS15_3991</name>
</gene>
<dbReference type="Pfam" id="PF12833">
    <property type="entry name" value="HTH_18"/>
    <property type="match status" value="1"/>
</dbReference>
<dbReference type="InterPro" id="IPR050204">
    <property type="entry name" value="AraC_XylS_family_regulators"/>
</dbReference>
<dbReference type="KEGG" id="rin:ACS15_3991"/>
<organism evidence="5 6">
    <name type="scientific">Ralstonia insidiosa</name>
    <dbReference type="NCBI Taxonomy" id="190721"/>
    <lineage>
        <taxon>Bacteria</taxon>
        <taxon>Pseudomonadati</taxon>
        <taxon>Pseudomonadota</taxon>
        <taxon>Betaproteobacteria</taxon>
        <taxon>Burkholderiales</taxon>
        <taxon>Burkholderiaceae</taxon>
        <taxon>Ralstonia</taxon>
    </lineage>
</organism>